<dbReference type="Proteomes" id="UP001054902">
    <property type="component" value="Unassembled WGS sequence"/>
</dbReference>
<evidence type="ECO:0000313" key="2">
    <source>
        <dbReference type="Proteomes" id="UP001054902"/>
    </source>
</evidence>
<dbReference type="EMBL" id="BLLK01000045">
    <property type="protein sequence ID" value="GFH52257.1"/>
    <property type="molecule type" value="Genomic_DNA"/>
</dbReference>
<proteinExistence type="predicted"/>
<sequence>MKNRDQGTVSNAQRHKGLVVRYSDKKEKVDTINEDKDGTGKFIQRGSVLRVKLKGDDREKQFVVLALSDKFYGKWYMNEKGFKLPWVPQKMKNVKTRLIARELVMNKTYGILDLKPYNEIEDLRSIHYRKHKPYILIEKIHEEVIDVLDNTMEL</sequence>
<dbReference type="AlphaFoldDB" id="A0AAD3CU29"/>
<reference evidence="1 2" key="1">
    <citation type="journal article" date="2021" name="Sci. Rep.">
        <title>The genome of the diatom Chaetoceros tenuissimus carries an ancient integrated fragment of an extant virus.</title>
        <authorList>
            <person name="Hongo Y."/>
            <person name="Kimura K."/>
            <person name="Takaki Y."/>
            <person name="Yoshida Y."/>
            <person name="Baba S."/>
            <person name="Kobayashi G."/>
            <person name="Nagasaki K."/>
            <person name="Hano T."/>
            <person name="Tomaru Y."/>
        </authorList>
    </citation>
    <scope>NUCLEOTIDE SEQUENCE [LARGE SCALE GENOMIC DNA]</scope>
    <source>
        <strain evidence="1 2">NIES-3715</strain>
    </source>
</reference>
<protein>
    <submittedName>
        <fullName evidence="1">Uncharacterized protein</fullName>
    </submittedName>
</protein>
<name>A0AAD3CU29_9STRA</name>
<evidence type="ECO:0000313" key="1">
    <source>
        <dbReference type="EMBL" id="GFH52257.1"/>
    </source>
</evidence>
<comment type="caution">
    <text evidence="1">The sequence shown here is derived from an EMBL/GenBank/DDBJ whole genome shotgun (WGS) entry which is preliminary data.</text>
</comment>
<organism evidence="1 2">
    <name type="scientific">Chaetoceros tenuissimus</name>
    <dbReference type="NCBI Taxonomy" id="426638"/>
    <lineage>
        <taxon>Eukaryota</taxon>
        <taxon>Sar</taxon>
        <taxon>Stramenopiles</taxon>
        <taxon>Ochrophyta</taxon>
        <taxon>Bacillariophyta</taxon>
        <taxon>Coscinodiscophyceae</taxon>
        <taxon>Chaetocerotophycidae</taxon>
        <taxon>Chaetocerotales</taxon>
        <taxon>Chaetocerotaceae</taxon>
        <taxon>Chaetoceros</taxon>
    </lineage>
</organism>
<keyword evidence="2" id="KW-1185">Reference proteome</keyword>
<accession>A0AAD3CU29</accession>
<gene>
    <name evidence="1" type="ORF">CTEN210_08733</name>
</gene>